<dbReference type="InterPro" id="IPR000537">
    <property type="entry name" value="UbiA_prenyltransferase"/>
</dbReference>
<dbReference type="EMBL" id="CP091092">
    <property type="protein sequence ID" value="WFN37467.1"/>
    <property type="molecule type" value="Genomic_DNA"/>
</dbReference>
<dbReference type="PANTHER" id="PTHR42723">
    <property type="entry name" value="CHLOROPHYLL SYNTHASE"/>
    <property type="match status" value="1"/>
</dbReference>
<evidence type="ECO:0000256" key="2">
    <source>
        <dbReference type="ARBA" id="ARBA00022475"/>
    </source>
</evidence>
<dbReference type="AlphaFoldDB" id="A0AAF0JMT7"/>
<feature type="transmembrane region" description="Helical" evidence="12">
    <location>
        <begin position="12"/>
        <end position="33"/>
    </location>
</feature>
<feature type="transmembrane region" description="Helical" evidence="12">
    <location>
        <begin position="194"/>
        <end position="216"/>
    </location>
</feature>
<evidence type="ECO:0000256" key="6">
    <source>
        <dbReference type="ARBA" id="ARBA00022842"/>
    </source>
</evidence>
<dbReference type="PANTHER" id="PTHR42723:SF1">
    <property type="entry name" value="CHLOROPHYLL SYNTHASE, CHLOROPLASTIC"/>
    <property type="match status" value="1"/>
</dbReference>
<dbReference type="GO" id="GO:0005886">
    <property type="term" value="C:plasma membrane"/>
    <property type="evidence" value="ECO:0007669"/>
    <property type="project" value="UniProtKB-SubCell"/>
</dbReference>
<evidence type="ECO:0000256" key="5">
    <source>
        <dbReference type="ARBA" id="ARBA00022692"/>
    </source>
</evidence>
<dbReference type="Proteomes" id="UP001218895">
    <property type="component" value="Chromosome"/>
</dbReference>
<dbReference type="InterPro" id="IPR044878">
    <property type="entry name" value="UbiA_sf"/>
</dbReference>
<dbReference type="Gene3D" id="1.10.357.140">
    <property type="entry name" value="UbiA prenyltransferase"/>
    <property type="match status" value="1"/>
</dbReference>
<keyword evidence="7 12" id="KW-1133">Transmembrane helix</keyword>
<keyword evidence="10 12" id="KW-0594">Phospholipid biosynthesis</keyword>
<comment type="subcellular location">
    <subcellularLocation>
        <location evidence="1 12">Cell membrane</location>
        <topology evidence="1 12">Multi-pass membrane protein</topology>
    </subcellularLocation>
</comment>
<dbReference type="HAMAP" id="MF_01286">
    <property type="entry name" value="DGGGP_synth"/>
    <property type="match status" value="1"/>
</dbReference>
<dbReference type="InterPro" id="IPR023547">
    <property type="entry name" value="DGGGP_synth"/>
</dbReference>
<evidence type="ECO:0000256" key="4">
    <source>
        <dbReference type="ARBA" id="ARBA00022679"/>
    </source>
</evidence>
<feature type="transmembrane region" description="Helical" evidence="12">
    <location>
        <begin position="82"/>
        <end position="115"/>
    </location>
</feature>
<evidence type="ECO:0000256" key="11">
    <source>
        <dbReference type="ARBA" id="ARBA00023264"/>
    </source>
</evidence>
<keyword evidence="2 12" id="KW-1003">Cell membrane</keyword>
<evidence type="ECO:0000313" key="13">
    <source>
        <dbReference type="EMBL" id="WFN37467.1"/>
    </source>
</evidence>
<keyword evidence="8 12" id="KW-0443">Lipid metabolism</keyword>
<feature type="transmembrane region" description="Helical" evidence="12">
    <location>
        <begin position="222"/>
        <end position="241"/>
    </location>
</feature>
<sequence length="281" mass="30232">MLKKGYLDITRPVNSVVAGFAVILGIIIAKGLVPAESLIMIPVVALITAAGNTINDYYDREIDAVNRPERPIPKGLVTPKGALIFSAALFILGIFLSIFINVLCLAIAVFNSLILVYYAKKLKMMPFIGNVAVSYLSASVFLFGGAFFGLEGLYQNAVVFAITFFAMLSRELLKDAEDIEGDMKGGAKTLPIIIGVKKTGFLSFILALTGVIISLLPLLRFWGVYYLSLIIIADAVILYAALKGIKAEDSESLKNSGATSVLKKGMFLALVIFLISAVFFG</sequence>
<evidence type="ECO:0000256" key="12">
    <source>
        <dbReference type="HAMAP-Rule" id="MF_01286"/>
    </source>
</evidence>
<protein>
    <recommendedName>
        <fullName evidence="12">Digeranylgeranylglyceryl phosphate synthase</fullName>
        <shortName evidence="12">DGGGP synthase</shortName>
        <shortName evidence="12">DGGGPS</shortName>
        <ecNumber evidence="12">2.5.1.42</ecNumber>
    </recommendedName>
    <alternativeName>
        <fullName evidence="12">(S)-2,3-di-O-geranylgeranylglyceryl phosphate synthase</fullName>
    </alternativeName>
    <alternativeName>
        <fullName evidence="12">Geranylgeranylglycerol-phosphate geranylgeranyltransferase</fullName>
    </alternativeName>
</protein>
<accession>A0AAF0JMT7</accession>
<keyword evidence="4 12" id="KW-0808">Transferase</keyword>
<proteinExistence type="inferred from homology"/>
<dbReference type="EC" id="2.5.1.42" evidence="12"/>
<dbReference type="Pfam" id="PF01040">
    <property type="entry name" value="UbiA"/>
    <property type="match status" value="1"/>
</dbReference>
<comment type="similarity">
    <text evidence="12">Belongs to the UbiA prenyltransferase family. DGGGP synthase subfamily.</text>
</comment>
<feature type="transmembrane region" description="Helical" evidence="12">
    <location>
        <begin position="127"/>
        <end position="148"/>
    </location>
</feature>
<dbReference type="NCBIfam" id="NF009521">
    <property type="entry name" value="PRK12882.1"/>
    <property type="match status" value="1"/>
</dbReference>
<comment type="function">
    <text evidence="12">Prenyltransferase that catalyzes the transfer of the geranylgeranyl moiety of geranylgeranyl diphosphate (GGPP) to the C2 hydroxyl of (S)-3-O-geranylgeranylglyceryl phosphate (GGGP). This reaction is the second ether-bond-formation step in the biosynthesis of archaeal membrane lipids.</text>
</comment>
<comment type="cofactor">
    <cofactor evidence="12">
        <name>Mg(2+)</name>
        <dbReference type="ChEBI" id="CHEBI:18420"/>
    </cofactor>
</comment>
<keyword evidence="5 12" id="KW-0812">Transmembrane</keyword>
<organism evidence="13 14">
    <name type="scientific">Methanomicrobium antiquum</name>
    <dbReference type="NCBI Taxonomy" id="487686"/>
    <lineage>
        <taxon>Archaea</taxon>
        <taxon>Methanobacteriati</taxon>
        <taxon>Methanobacteriota</taxon>
        <taxon>Stenosarchaea group</taxon>
        <taxon>Methanomicrobia</taxon>
        <taxon>Methanomicrobiales</taxon>
        <taxon>Methanomicrobiaceae</taxon>
        <taxon>Methanomicrobium</taxon>
    </lineage>
</organism>
<keyword evidence="9 12" id="KW-0472">Membrane</keyword>
<evidence type="ECO:0000256" key="1">
    <source>
        <dbReference type="ARBA" id="ARBA00004651"/>
    </source>
</evidence>
<dbReference type="RefSeq" id="WP_278100308.1">
    <property type="nucleotide sequence ID" value="NZ_CP091092.1"/>
</dbReference>
<evidence type="ECO:0000256" key="10">
    <source>
        <dbReference type="ARBA" id="ARBA00023209"/>
    </source>
</evidence>
<dbReference type="GeneID" id="79949434"/>
<evidence type="ECO:0000313" key="14">
    <source>
        <dbReference type="Proteomes" id="UP001218895"/>
    </source>
</evidence>
<evidence type="ECO:0000256" key="3">
    <source>
        <dbReference type="ARBA" id="ARBA00022516"/>
    </source>
</evidence>
<dbReference type="KEGG" id="manq:L1994_03515"/>
<keyword evidence="14" id="KW-1185">Reference proteome</keyword>
<dbReference type="CDD" id="cd13961">
    <property type="entry name" value="PT_UbiA_DGGGPS"/>
    <property type="match status" value="1"/>
</dbReference>
<name>A0AAF0JMT7_9EURY</name>
<keyword evidence="3 12" id="KW-0444">Lipid biosynthesis</keyword>
<dbReference type="InterPro" id="IPR050475">
    <property type="entry name" value="Prenyltransferase_related"/>
</dbReference>
<reference evidence="13" key="1">
    <citation type="submission" date="2022-01" db="EMBL/GenBank/DDBJ databases">
        <title>Complete genome of Methanomicrobium antiquum DSM 21220.</title>
        <authorList>
            <person name="Chen S.-C."/>
            <person name="You Y.-T."/>
            <person name="Zhou Y.-Z."/>
            <person name="Lai M.-C."/>
        </authorList>
    </citation>
    <scope>NUCLEOTIDE SEQUENCE</scope>
    <source>
        <strain evidence="13">DSM 21220</strain>
    </source>
</reference>
<feature type="transmembrane region" description="Helical" evidence="12">
    <location>
        <begin position="261"/>
        <end position="280"/>
    </location>
</feature>
<keyword evidence="11 12" id="KW-1208">Phospholipid metabolism</keyword>
<comment type="catalytic activity">
    <reaction evidence="12">
        <text>sn-3-O-(geranylgeranyl)glycerol 1-phosphate + (2E,6E,10E)-geranylgeranyl diphosphate = 2,3-bis-O-(geranylgeranyl)-sn-glycerol 1-phosphate + diphosphate</text>
        <dbReference type="Rhea" id="RHEA:18109"/>
        <dbReference type="ChEBI" id="CHEBI:33019"/>
        <dbReference type="ChEBI" id="CHEBI:57677"/>
        <dbReference type="ChEBI" id="CHEBI:58756"/>
        <dbReference type="ChEBI" id="CHEBI:58837"/>
        <dbReference type="EC" id="2.5.1.42"/>
    </reaction>
</comment>
<evidence type="ECO:0000256" key="9">
    <source>
        <dbReference type="ARBA" id="ARBA00023136"/>
    </source>
</evidence>
<keyword evidence="6 12" id="KW-0460">Magnesium</keyword>
<dbReference type="GO" id="GO:0000287">
    <property type="term" value="F:magnesium ion binding"/>
    <property type="evidence" value="ECO:0007669"/>
    <property type="project" value="UniProtKB-UniRule"/>
</dbReference>
<dbReference type="Gene3D" id="1.20.120.1780">
    <property type="entry name" value="UbiA prenyltransferase"/>
    <property type="match status" value="1"/>
</dbReference>
<dbReference type="GO" id="GO:0047295">
    <property type="term" value="F:geranylgeranylglycerol-phosphate geranylgeranyltransferase activity"/>
    <property type="evidence" value="ECO:0007669"/>
    <property type="project" value="UniProtKB-UniRule"/>
</dbReference>
<gene>
    <name evidence="13" type="ORF">L1994_03515</name>
</gene>
<evidence type="ECO:0000256" key="7">
    <source>
        <dbReference type="ARBA" id="ARBA00022989"/>
    </source>
</evidence>
<evidence type="ECO:0000256" key="8">
    <source>
        <dbReference type="ARBA" id="ARBA00023098"/>
    </source>
</evidence>
<comment type="pathway">
    <text evidence="12">Membrane lipid metabolism; glycerophospholipid metabolism.</text>
</comment>
<dbReference type="GO" id="GO:0046474">
    <property type="term" value="P:glycerophospholipid biosynthetic process"/>
    <property type="evidence" value="ECO:0007669"/>
    <property type="project" value="UniProtKB-UniRule"/>
</dbReference>